<feature type="domain" description="Enoyl reductase (ER)" evidence="1">
    <location>
        <begin position="90"/>
        <end position="413"/>
    </location>
</feature>
<dbReference type="InterPro" id="IPR036291">
    <property type="entry name" value="NAD(P)-bd_dom_sf"/>
</dbReference>
<dbReference type="SUPFAM" id="SSF51735">
    <property type="entry name" value="NAD(P)-binding Rossmann-fold domains"/>
    <property type="match status" value="1"/>
</dbReference>
<dbReference type="InterPro" id="IPR020843">
    <property type="entry name" value="ER"/>
</dbReference>
<dbReference type="InterPro" id="IPR052711">
    <property type="entry name" value="Zinc_ADH-like"/>
</dbReference>
<dbReference type="AlphaFoldDB" id="A0A4R1LAS7"/>
<evidence type="ECO:0000259" key="1">
    <source>
        <dbReference type="SMART" id="SM00829"/>
    </source>
</evidence>
<reference evidence="2 3" key="1">
    <citation type="submission" date="2019-03" db="EMBL/GenBank/DDBJ databases">
        <title>Genomic Encyclopedia of Type Strains, Phase IV (KMG-IV): sequencing the most valuable type-strain genomes for metagenomic binning, comparative biology and taxonomic classification.</title>
        <authorList>
            <person name="Goeker M."/>
        </authorList>
    </citation>
    <scope>NUCLEOTIDE SEQUENCE [LARGE SCALE GENOMIC DNA]</scope>
    <source>
        <strain evidence="2 3">DSM 103428</strain>
    </source>
</reference>
<dbReference type="PANTHER" id="PTHR45033">
    <property type="match status" value="1"/>
</dbReference>
<evidence type="ECO:0000313" key="3">
    <source>
        <dbReference type="Proteomes" id="UP000295210"/>
    </source>
</evidence>
<comment type="caution">
    <text evidence="2">The sequence shown here is derived from an EMBL/GenBank/DDBJ whole genome shotgun (WGS) entry which is preliminary data.</text>
</comment>
<dbReference type="PANTHER" id="PTHR45033:SF2">
    <property type="entry name" value="ZINC-TYPE ALCOHOL DEHYDROGENASE-LIKE PROTEIN C1773.06C"/>
    <property type="match status" value="1"/>
</dbReference>
<accession>A0A4R1LAS7</accession>
<dbReference type="Gene3D" id="3.90.180.10">
    <property type="entry name" value="Medium-chain alcohol dehydrogenases, catalytic domain"/>
    <property type="match status" value="1"/>
</dbReference>
<keyword evidence="3" id="KW-1185">Reference proteome</keyword>
<dbReference type="GO" id="GO:0016491">
    <property type="term" value="F:oxidoreductase activity"/>
    <property type="evidence" value="ECO:0007669"/>
    <property type="project" value="InterPro"/>
</dbReference>
<dbReference type="CDD" id="cd08276">
    <property type="entry name" value="MDR7"/>
    <property type="match status" value="1"/>
</dbReference>
<sequence>MFALQFEFLLLPLAYGSRNTILLFSCGLTRINVFIGNLIFHGLTLPPSSHTSIVTRFRIKANAVRIYILHCPRFFYGAVPMKVWQISSFGIDNLELNDLPMPHPAPGQVVIKIHATSLNYRDLMMVLGKYNPKMALPRIPLSDGAGEVTAVGEGVTTFKPGDRVAGIFMQNWLDGSPHAAKQKGALGGDIDGMLAEYVVLPATGVVPVPTHLSWEEAATLPCAALTAWNAVVRSGNVKPGSTVLIQGTGGVSIFALQFAKMLGARVLGTSSSDDKLSRAQKIGLDAGLNYRTTPDWAAWAVDQTHGEGVDLVVEVGGSGTFAQSLKAARTGGTITQIGVLSHATEPFQIGPLLHKQLQVQGIYVGSRTEFLTMNQAIEMHGLKPVIDEVFAFQDARKALEKMEAGRHFGKLVIRVQ</sequence>
<gene>
    <name evidence="2" type="ORF">C7378_0418</name>
</gene>
<evidence type="ECO:0000313" key="2">
    <source>
        <dbReference type="EMBL" id="TCK75435.1"/>
    </source>
</evidence>
<dbReference type="SMART" id="SM00829">
    <property type="entry name" value="PKS_ER"/>
    <property type="match status" value="1"/>
</dbReference>
<dbReference type="EMBL" id="SMGK01000001">
    <property type="protein sequence ID" value="TCK75435.1"/>
    <property type="molecule type" value="Genomic_DNA"/>
</dbReference>
<dbReference type="InterPro" id="IPR013149">
    <property type="entry name" value="ADH-like_C"/>
</dbReference>
<name>A0A4R1LAS7_9BACT</name>
<dbReference type="Proteomes" id="UP000295210">
    <property type="component" value="Unassembled WGS sequence"/>
</dbReference>
<protein>
    <submittedName>
        <fullName evidence="2">NADPH:quinone reductase-like Zn-dependent oxidoreductase</fullName>
    </submittedName>
</protein>
<organism evidence="2 3">
    <name type="scientific">Acidipila rosea</name>
    <dbReference type="NCBI Taxonomy" id="768535"/>
    <lineage>
        <taxon>Bacteria</taxon>
        <taxon>Pseudomonadati</taxon>
        <taxon>Acidobacteriota</taxon>
        <taxon>Terriglobia</taxon>
        <taxon>Terriglobales</taxon>
        <taxon>Acidobacteriaceae</taxon>
        <taxon>Acidipila</taxon>
    </lineage>
</organism>
<dbReference type="Pfam" id="PF00107">
    <property type="entry name" value="ADH_zinc_N"/>
    <property type="match status" value="1"/>
</dbReference>
<dbReference type="InterPro" id="IPR011032">
    <property type="entry name" value="GroES-like_sf"/>
</dbReference>
<proteinExistence type="predicted"/>
<dbReference type="Pfam" id="PF08240">
    <property type="entry name" value="ADH_N"/>
    <property type="match status" value="1"/>
</dbReference>
<dbReference type="InterPro" id="IPR013154">
    <property type="entry name" value="ADH-like_N"/>
</dbReference>
<dbReference type="Gene3D" id="3.40.50.720">
    <property type="entry name" value="NAD(P)-binding Rossmann-like Domain"/>
    <property type="match status" value="1"/>
</dbReference>
<dbReference type="SUPFAM" id="SSF50129">
    <property type="entry name" value="GroES-like"/>
    <property type="match status" value="1"/>
</dbReference>